<evidence type="ECO:0000313" key="2">
    <source>
        <dbReference type="Proteomes" id="UP000007127"/>
    </source>
</evidence>
<proteinExistence type="predicted"/>
<protein>
    <submittedName>
        <fullName evidence="1">Uncharacterized protein</fullName>
    </submittedName>
</protein>
<dbReference type="KEGG" id="txi:TH3_17715"/>
<reference evidence="1 2" key="1">
    <citation type="journal article" date="2012" name="J. Bacteriol.">
        <title>Genome sequence of Thalassospira xiamenensis type strain M-5.</title>
        <authorList>
            <person name="Lai Q."/>
            <person name="Shao Z."/>
        </authorList>
    </citation>
    <scope>NUCLEOTIDE SEQUENCE [LARGE SCALE GENOMIC DNA]</scope>
    <source>
        <strain evidence="1 2">M-5</strain>
    </source>
</reference>
<dbReference type="AlphaFoldDB" id="A0AB72UHI7"/>
<name>A0AB72UHI7_9PROT</name>
<evidence type="ECO:0000313" key="1">
    <source>
        <dbReference type="EMBL" id="AJD53645.1"/>
    </source>
</evidence>
<gene>
    <name evidence="1" type="ORF">TH3_17715</name>
</gene>
<sequence length="98" mass="11532">MSQNKNRPEWGGFWRYIKFFQKVLDLFFLLWHKDKVNGRNAPGPKPARPCALRVFAFWGGIKEVIRMQRQGLRQGGGALRRMLIGGWRSHYGGILRRF</sequence>
<dbReference type="Proteomes" id="UP000007127">
    <property type="component" value="Chromosome"/>
</dbReference>
<organism evidence="1 2">
    <name type="scientific">Thalassospira xiamenensis M-5 = DSM 17429</name>
    <dbReference type="NCBI Taxonomy" id="1123366"/>
    <lineage>
        <taxon>Bacteria</taxon>
        <taxon>Pseudomonadati</taxon>
        <taxon>Pseudomonadota</taxon>
        <taxon>Alphaproteobacteria</taxon>
        <taxon>Rhodospirillales</taxon>
        <taxon>Thalassospiraceae</taxon>
        <taxon>Thalassospira</taxon>
    </lineage>
</organism>
<accession>A0AB72UHI7</accession>
<dbReference type="EMBL" id="CP004388">
    <property type="protein sequence ID" value="AJD53645.1"/>
    <property type="molecule type" value="Genomic_DNA"/>
</dbReference>